<dbReference type="Pfam" id="PF16087">
    <property type="entry name" value="DUF4817"/>
    <property type="match status" value="1"/>
</dbReference>
<evidence type="ECO:0000259" key="1">
    <source>
        <dbReference type="Pfam" id="PF16087"/>
    </source>
</evidence>
<dbReference type="EMBL" id="BMAU01021399">
    <property type="protein sequence ID" value="GFY31500.1"/>
    <property type="molecule type" value="Genomic_DNA"/>
</dbReference>
<comment type="caution">
    <text evidence="2">The sequence shown here is derived from an EMBL/GenBank/DDBJ whole genome shotgun (WGS) entry which is preliminary data.</text>
</comment>
<proteinExistence type="predicted"/>
<sequence>MYTNEEYWEMVLLYGQCNLNKRDEARLYATRLTSRRHPSYCTIISVVQPCIKLGVVIDVFPYLMLHLQRIPAEDVLGYVLTHPESSIRDISKACFYSKSTVWNILHTYGAYPYRPVLAQELMLGDQERRFDFCNFELNTLDENPDFF</sequence>
<accession>A0A8X7BHI6</accession>
<reference evidence="2" key="1">
    <citation type="submission" date="2020-08" db="EMBL/GenBank/DDBJ databases">
        <title>Multicomponent nature underlies the extraordinary mechanical properties of spider dragline silk.</title>
        <authorList>
            <person name="Kono N."/>
            <person name="Nakamura H."/>
            <person name="Mori M."/>
            <person name="Yoshida Y."/>
            <person name="Ohtoshi R."/>
            <person name="Malay A.D."/>
            <person name="Moran D.A.P."/>
            <person name="Tomita M."/>
            <person name="Numata K."/>
            <person name="Arakawa K."/>
        </authorList>
    </citation>
    <scope>NUCLEOTIDE SEQUENCE</scope>
</reference>
<keyword evidence="3" id="KW-1185">Reference proteome</keyword>
<feature type="domain" description="DUF4817" evidence="1">
    <location>
        <begin position="3"/>
        <end position="48"/>
    </location>
</feature>
<gene>
    <name evidence="2" type="primary">NCL1_17828</name>
    <name evidence="2" type="ORF">TNCV_4693441</name>
</gene>
<organism evidence="2 3">
    <name type="scientific">Trichonephila clavipes</name>
    <name type="common">Golden silk orbweaver</name>
    <name type="synonym">Nephila clavipes</name>
    <dbReference type="NCBI Taxonomy" id="2585209"/>
    <lineage>
        <taxon>Eukaryota</taxon>
        <taxon>Metazoa</taxon>
        <taxon>Ecdysozoa</taxon>
        <taxon>Arthropoda</taxon>
        <taxon>Chelicerata</taxon>
        <taxon>Arachnida</taxon>
        <taxon>Araneae</taxon>
        <taxon>Araneomorphae</taxon>
        <taxon>Entelegynae</taxon>
        <taxon>Araneoidea</taxon>
        <taxon>Nephilidae</taxon>
        <taxon>Trichonephila</taxon>
    </lineage>
</organism>
<evidence type="ECO:0000313" key="2">
    <source>
        <dbReference type="EMBL" id="GFY31500.1"/>
    </source>
</evidence>
<dbReference type="AlphaFoldDB" id="A0A8X7BHI6"/>
<dbReference type="InterPro" id="IPR032135">
    <property type="entry name" value="DUF4817"/>
</dbReference>
<name>A0A8X7BHI6_TRICX</name>
<dbReference type="PANTHER" id="PTHR47326">
    <property type="entry name" value="TRANSPOSABLE ELEMENT TC3 TRANSPOSASE-LIKE PROTEIN"/>
    <property type="match status" value="1"/>
</dbReference>
<dbReference type="PANTHER" id="PTHR47326:SF1">
    <property type="entry name" value="HTH PSQ-TYPE DOMAIN-CONTAINING PROTEIN"/>
    <property type="match status" value="1"/>
</dbReference>
<dbReference type="Proteomes" id="UP000887159">
    <property type="component" value="Unassembled WGS sequence"/>
</dbReference>
<evidence type="ECO:0000313" key="3">
    <source>
        <dbReference type="Proteomes" id="UP000887159"/>
    </source>
</evidence>
<protein>
    <submittedName>
        <fullName evidence="2">DUF4817 domain-containing protein</fullName>
    </submittedName>
</protein>